<proteinExistence type="predicted"/>
<gene>
    <name evidence="1" type="ORF">M431DRAFT_93964</name>
</gene>
<dbReference type="GeneID" id="36633118"/>
<evidence type="ECO:0000313" key="2">
    <source>
        <dbReference type="Proteomes" id="UP000241690"/>
    </source>
</evidence>
<dbReference type="STRING" id="983964.A0A2T4A2E1"/>
<keyword evidence="2" id="KW-1185">Reference proteome</keyword>
<accession>A0A2T4A2E1</accession>
<dbReference type="EMBL" id="KZ679686">
    <property type="protein sequence ID" value="PTB51235.1"/>
    <property type="molecule type" value="Genomic_DNA"/>
</dbReference>
<dbReference type="Proteomes" id="UP000241690">
    <property type="component" value="Unassembled WGS sequence"/>
</dbReference>
<protein>
    <recommendedName>
        <fullName evidence="3">F-box domain-containing protein</fullName>
    </recommendedName>
</protein>
<evidence type="ECO:0000313" key="1">
    <source>
        <dbReference type="EMBL" id="PTB51235.1"/>
    </source>
</evidence>
<dbReference type="AlphaFoldDB" id="A0A2T4A2E1"/>
<sequence>MENFSLTVNSHVAMLQVPLEIIYLIADNLCLSDKVYLSQTCTALRRIMFCDWKQAASKLSREDRFAFWEGIAHQSTNHWACQRCCKLHLVNDNTLKTIGDNCPPCGFQLHSPLNLGGCHIDHHHVQFALKLARLGNMEQKHLETMMRPNITICPHLCLRGGLNYSRAEKRKVSATIQTQSWTTTPRVITDLEDGIDLAIKIPGQWVFISCPRCPTDCGIIVSEGNKEATIQSWYDLGTEGPHSAVRWGVHVSAGIYDDWIDQGMKVDYTHGSIRALWLEDDIGRQVRSHM</sequence>
<dbReference type="RefSeq" id="XP_024770912.1">
    <property type="nucleotide sequence ID" value="XM_024924535.1"/>
</dbReference>
<evidence type="ECO:0008006" key="3">
    <source>
        <dbReference type="Google" id="ProtNLM"/>
    </source>
</evidence>
<reference evidence="1 2" key="1">
    <citation type="submission" date="2016-07" db="EMBL/GenBank/DDBJ databases">
        <title>Multiple horizontal gene transfer events from other fungi enriched the ability of initially mycotrophic Trichoderma (Ascomycota) to feed on dead plant biomass.</title>
        <authorList>
            <consortium name="DOE Joint Genome Institute"/>
            <person name="Aerts A."/>
            <person name="Atanasova L."/>
            <person name="Chenthamara K."/>
            <person name="Zhang J."/>
            <person name="Grujic M."/>
            <person name="Henrissat B."/>
            <person name="Kuo A."/>
            <person name="Salamov A."/>
            <person name="Lipzen A."/>
            <person name="Labutti K."/>
            <person name="Barry K."/>
            <person name="Miao Y."/>
            <person name="Rahimi M.J."/>
            <person name="Shen Q."/>
            <person name="Grigoriev I.V."/>
            <person name="Kubicek C.P."/>
            <person name="Druzhinina I.S."/>
        </authorList>
    </citation>
    <scope>NUCLEOTIDE SEQUENCE [LARGE SCALE GENOMIC DNA]</scope>
    <source>
        <strain evidence="1 2">CBS 226.95</strain>
    </source>
</reference>
<name>A0A2T4A2E1_TRIHA</name>
<organism evidence="1 2">
    <name type="scientific">Trichoderma harzianum CBS 226.95</name>
    <dbReference type="NCBI Taxonomy" id="983964"/>
    <lineage>
        <taxon>Eukaryota</taxon>
        <taxon>Fungi</taxon>
        <taxon>Dikarya</taxon>
        <taxon>Ascomycota</taxon>
        <taxon>Pezizomycotina</taxon>
        <taxon>Sordariomycetes</taxon>
        <taxon>Hypocreomycetidae</taxon>
        <taxon>Hypocreales</taxon>
        <taxon>Hypocreaceae</taxon>
        <taxon>Trichoderma</taxon>
    </lineage>
</organism>